<evidence type="ECO:0000313" key="3">
    <source>
        <dbReference type="EMBL" id="CAF1105987.1"/>
    </source>
</evidence>
<dbReference type="GO" id="GO:0051879">
    <property type="term" value="F:Hsp90 protein binding"/>
    <property type="evidence" value="ECO:0007669"/>
    <property type="project" value="TreeGrafter"/>
</dbReference>
<feature type="compositionally biased region" description="Low complexity" evidence="1">
    <location>
        <begin position="101"/>
        <end position="112"/>
    </location>
</feature>
<protein>
    <submittedName>
        <fullName evidence="4">Uncharacterized protein</fullName>
    </submittedName>
</protein>
<feature type="compositionally biased region" description="Low complexity" evidence="1">
    <location>
        <begin position="1"/>
        <end position="10"/>
    </location>
</feature>
<dbReference type="InterPro" id="IPR011990">
    <property type="entry name" value="TPR-like_helical_dom_sf"/>
</dbReference>
<gene>
    <name evidence="3" type="ORF">JXQ802_LOCUS19450</name>
    <name evidence="4" type="ORF">JXQ802_LOCUS19664</name>
    <name evidence="2" type="ORF">PYM288_LOCUS14893</name>
</gene>
<reference evidence="4" key="1">
    <citation type="submission" date="2021-02" db="EMBL/GenBank/DDBJ databases">
        <authorList>
            <person name="Nowell W R."/>
        </authorList>
    </citation>
    <scope>NUCLEOTIDE SEQUENCE</scope>
</reference>
<evidence type="ECO:0000256" key="1">
    <source>
        <dbReference type="SAM" id="MobiDB-lite"/>
    </source>
</evidence>
<dbReference type="EMBL" id="CAJNOL010000544">
    <property type="protein sequence ID" value="CAF1110301.1"/>
    <property type="molecule type" value="Genomic_DNA"/>
</dbReference>
<feature type="region of interest" description="Disordered" evidence="1">
    <location>
        <begin position="1"/>
        <end position="38"/>
    </location>
</feature>
<evidence type="ECO:0000313" key="5">
    <source>
        <dbReference type="Proteomes" id="UP000663870"/>
    </source>
</evidence>
<dbReference type="GO" id="GO:0030544">
    <property type="term" value="F:Hsp70 protein binding"/>
    <property type="evidence" value="ECO:0007669"/>
    <property type="project" value="TreeGrafter"/>
</dbReference>
<feature type="region of interest" description="Disordered" evidence="1">
    <location>
        <begin position="56"/>
        <end position="112"/>
    </location>
</feature>
<comment type="caution">
    <text evidence="4">The sequence shown here is derived from an EMBL/GenBank/DDBJ whole genome shotgun (WGS) entry which is preliminary data.</text>
</comment>
<dbReference type="Proteomes" id="UP000663854">
    <property type="component" value="Unassembled WGS sequence"/>
</dbReference>
<dbReference type="AlphaFoldDB" id="A0A814PTF5"/>
<dbReference type="GO" id="GO:0006457">
    <property type="term" value="P:protein folding"/>
    <property type="evidence" value="ECO:0007669"/>
    <property type="project" value="TreeGrafter"/>
</dbReference>
<name>A0A814PTF5_9BILA</name>
<dbReference type="GO" id="GO:0005634">
    <property type="term" value="C:nucleus"/>
    <property type="evidence" value="ECO:0007669"/>
    <property type="project" value="TreeGrafter"/>
</dbReference>
<dbReference type="Proteomes" id="UP000663870">
    <property type="component" value="Unassembled WGS sequence"/>
</dbReference>
<dbReference type="Gene3D" id="1.25.40.10">
    <property type="entry name" value="Tetratricopeptide repeat domain"/>
    <property type="match status" value="1"/>
</dbReference>
<evidence type="ECO:0000313" key="4">
    <source>
        <dbReference type="EMBL" id="CAF1110301.1"/>
    </source>
</evidence>
<organism evidence="4 5">
    <name type="scientific">Rotaria sordida</name>
    <dbReference type="NCBI Taxonomy" id="392033"/>
    <lineage>
        <taxon>Eukaryota</taxon>
        <taxon>Metazoa</taxon>
        <taxon>Spiralia</taxon>
        <taxon>Gnathifera</taxon>
        <taxon>Rotifera</taxon>
        <taxon>Eurotatoria</taxon>
        <taxon>Bdelloidea</taxon>
        <taxon>Philodinida</taxon>
        <taxon>Philodinidae</taxon>
        <taxon>Rotaria</taxon>
    </lineage>
</organism>
<feature type="compositionally biased region" description="Basic residues" evidence="1">
    <location>
        <begin position="17"/>
        <end position="38"/>
    </location>
</feature>
<dbReference type="GO" id="GO:0005829">
    <property type="term" value="C:cytosol"/>
    <property type="evidence" value="ECO:0007669"/>
    <property type="project" value="TreeGrafter"/>
</dbReference>
<proteinExistence type="predicted"/>
<feature type="compositionally biased region" description="Polar residues" evidence="1">
    <location>
        <begin position="69"/>
        <end position="91"/>
    </location>
</feature>
<evidence type="ECO:0000313" key="2">
    <source>
        <dbReference type="EMBL" id="CAF1006692.1"/>
    </source>
</evidence>
<dbReference type="SUPFAM" id="SSF48452">
    <property type="entry name" value="TPR-like"/>
    <property type="match status" value="1"/>
</dbReference>
<dbReference type="PANTHER" id="PTHR46035">
    <property type="entry name" value="TETRATRICOPEPTIDE REPEAT PROTEIN 4"/>
    <property type="match status" value="1"/>
</dbReference>
<keyword evidence="5" id="KW-1185">Reference proteome</keyword>
<accession>A0A814PTF5</accession>
<dbReference type="EMBL" id="CAJNOH010000342">
    <property type="protein sequence ID" value="CAF1006692.1"/>
    <property type="molecule type" value="Genomic_DNA"/>
</dbReference>
<dbReference type="EMBL" id="CAJNOL010000533">
    <property type="protein sequence ID" value="CAF1105987.1"/>
    <property type="molecule type" value="Genomic_DNA"/>
</dbReference>
<dbReference type="PANTHER" id="PTHR46035:SF3">
    <property type="entry name" value="TRANSLOCATION PROTEIN SEC72"/>
    <property type="match status" value="1"/>
</dbReference>
<sequence length="220" mass="25540">MNPNNTNSNNDQQFPTHVRRKKCHGNRRNQRFRKKCRAKGMKPKIIEKLLMKRNQAENRNHNNRKHTNIQKTQSNKQTTDINNHSKPTTINPIKRKRDLSLQETSQLSTSQPLSKKIYTRMISMGGTAENDEMSSLFSGRAACHLLAKQFELGLEDCDQAISINERNIDGYIQKCKILVQLKRFQEAREVIERGKLVLGEQELFTNCERFADQSWLTLGT</sequence>